<gene>
    <name evidence="5" type="ORF">COT89_02500</name>
</gene>
<protein>
    <submittedName>
        <fullName evidence="5">Aldo/keto reductase</fullName>
    </submittedName>
</protein>
<dbReference type="PANTHER" id="PTHR43638">
    <property type="entry name" value="OXIDOREDUCTASE, ALDO/KETO REDUCTASE FAMILY PROTEIN"/>
    <property type="match status" value="1"/>
</dbReference>
<feature type="active site" description="Proton donor" evidence="1">
    <location>
        <position position="57"/>
    </location>
</feature>
<dbReference type="InterPro" id="IPR020471">
    <property type="entry name" value="AKR"/>
</dbReference>
<dbReference type="AlphaFoldDB" id="A0A2H0VFP9"/>
<dbReference type="InterPro" id="IPR036812">
    <property type="entry name" value="NAD(P)_OxRdtase_dom_sf"/>
</dbReference>
<name>A0A2H0VFP9_9BACT</name>
<evidence type="ECO:0000256" key="3">
    <source>
        <dbReference type="PIRSR" id="PIRSR000097-3"/>
    </source>
</evidence>
<evidence type="ECO:0000313" key="6">
    <source>
        <dbReference type="Proteomes" id="UP000231466"/>
    </source>
</evidence>
<accession>A0A2H0VFP9</accession>
<dbReference type="PANTHER" id="PTHR43638:SF3">
    <property type="entry name" value="ALDEHYDE REDUCTASE"/>
    <property type="match status" value="1"/>
</dbReference>
<reference evidence="6" key="1">
    <citation type="submission" date="2017-09" db="EMBL/GenBank/DDBJ databases">
        <title>Depth-based differentiation of microbial function through sediment-hosted aquifers and enrichment of novel symbionts in the deep terrestrial subsurface.</title>
        <authorList>
            <person name="Probst A.J."/>
            <person name="Ladd B."/>
            <person name="Jarett J.K."/>
            <person name="Geller-Mcgrath D.E."/>
            <person name="Sieber C.M.K."/>
            <person name="Emerson J.B."/>
            <person name="Anantharaman K."/>
            <person name="Thomas B.C."/>
            <person name="Malmstrom R."/>
            <person name="Stieglmeier M."/>
            <person name="Klingl A."/>
            <person name="Woyke T."/>
            <person name="Ryan C.M."/>
            <person name="Banfield J.F."/>
        </authorList>
    </citation>
    <scope>NUCLEOTIDE SEQUENCE [LARGE SCALE GENOMIC DNA]</scope>
</reference>
<organism evidence="5 6">
    <name type="scientific">Candidatus Colwellbacteria bacterium CG10_big_fil_rev_8_21_14_0_10_42_22</name>
    <dbReference type="NCBI Taxonomy" id="1974540"/>
    <lineage>
        <taxon>Bacteria</taxon>
        <taxon>Candidatus Colwelliibacteriota</taxon>
    </lineage>
</organism>
<sequence length="281" mass="31533">MNIWKLDNGFELPKVGLGTWLMGGNMEANSSDDEVCLRAIQSALDLGYRHIDTAELYGNGHAEELVGQAITNTKRENLIIATKVAKTNLQYEDVLKAAKGSLKRLKLDYVDIYYIHAPNPNIPVEGTMKAMNKLIKEGLIKNIAVSNFTIDMIREAQSFADTKIVANQVEYSLSTQLEDNYGYSKNVCSEMVPYCQENGIMLVAYRPVNRGELLEPNKILDKVAQKYGKTRAQIAINWLVSQKNVVTIPMSQNETHLKENLEAGDWEMDPEDIEALGVAYR</sequence>
<dbReference type="GO" id="GO:0016491">
    <property type="term" value="F:oxidoreductase activity"/>
    <property type="evidence" value="ECO:0007669"/>
    <property type="project" value="InterPro"/>
</dbReference>
<dbReference type="EMBL" id="PFAH01000008">
    <property type="protein sequence ID" value="PIR97916.1"/>
    <property type="molecule type" value="Genomic_DNA"/>
</dbReference>
<dbReference type="PRINTS" id="PR00069">
    <property type="entry name" value="ALDKETRDTASE"/>
</dbReference>
<dbReference type="SUPFAM" id="SSF51430">
    <property type="entry name" value="NAD(P)-linked oxidoreductase"/>
    <property type="match status" value="1"/>
</dbReference>
<comment type="caution">
    <text evidence="5">The sequence shown here is derived from an EMBL/GenBank/DDBJ whole genome shotgun (WGS) entry which is preliminary data.</text>
</comment>
<evidence type="ECO:0000259" key="4">
    <source>
        <dbReference type="Pfam" id="PF00248"/>
    </source>
</evidence>
<dbReference type="InterPro" id="IPR023210">
    <property type="entry name" value="NADP_OxRdtase_dom"/>
</dbReference>
<feature type="site" description="Lowers pKa of active site Tyr" evidence="3">
    <location>
        <position position="83"/>
    </location>
</feature>
<dbReference type="CDD" id="cd19072">
    <property type="entry name" value="AKR_AKR3F1-like"/>
    <property type="match status" value="1"/>
</dbReference>
<evidence type="ECO:0000256" key="1">
    <source>
        <dbReference type="PIRSR" id="PIRSR000097-1"/>
    </source>
</evidence>
<dbReference type="Proteomes" id="UP000231466">
    <property type="component" value="Unassembled WGS sequence"/>
</dbReference>
<dbReference type="Pfam" id="PF00248">
    <property type="entry name" value="Aldo_ket_red"/>
    <property type="match status" value="1"/>
</dbReference>
<dbReference type="PIRSF" id="PIRSF000097">
    <property type="entry name" value="AKR"/>
    <property type="match status" value="1"/>
</dbReference>
<proteinExistence type="predicted"/>
<feature type="domain" description="NADP-dependent oxidoreductase" evidence="4">
    <location>
        <begin position="14"/>
        <end position="276"/>
    </location>
</feature>
<dbReference type="Gene3D" id="3.20.20.100">
    <property type="entry name" value="NADP-dependent oxidoreductase domain"/>
    <property type="match status" value="1"/>
</dbReference>
<evidence type="ECO:0000313" key="5">
    <source>
        <dbReference type="EMBL" id="PIR97916.1"/>
    </source>
</evidence>
<feature type="binding site" evidence="2">
    <location>
        <position position="116"/>
    </location>
    <ligand>
        <name>substrate</name>
    </ligand>
</feature>
<evidence type="ECO:0000256" key="2">
    <source>
        <dbReference type="PIRSR" id="PIRSR000097-2"/>
    </source>
</evidence>